<sequence length="221" mass="25434">MCDFDACYFDTCDIDMCDIDMGDVDTGDVDTGDIDTADVISPLNFQLASLLFNSEKKAKKKTDLDAERCDNMNMYSTGEPCKCNIAHHRAYKVMVIDVPQSNETTQKMGDSRCKSPVTPSRLTHHFVDVYFECDKCHCEFSCVAEFDTDGKHWYWHKIGESRRPLGRGCSLLGSEILVHSTNIDRSYKFVKQKYDSMPNRGCFVKKYDSIRWAKKFYNRLI</sequence>
<evidence type="ECO:0000313" key="2">
    <source>
        <dbReference type="Proteomes" id="UP001201812"/>
    </source>
</evidence>
<organism evidence="1 2">
    <name type="scientific">Ditylenchus destructor</name>
    <dbReference type="NCBI Taxonomy" id="166010"/>
    <lineage>
        <taxon>Eukaryota</taxon>
        <taxon>Metazoa</taxon>
        <taxon>Ecdysozoa</taxon>
        <taxon>Nematoda</taxon>
        <taxon>Chromadorea</taxon>
        <taxon>Rhabditida</taxon>
        <taxon>Tylenchina</taxon>
        <taxon>Tylenchomorpha</taxon>
        <taxon>Sphaerularioidea</taxon>
        <taxon>Anguinidae</taxon>
        <taxon>Anguininae</taxon>
        <taxon>Ditylenchus</taxon>
    </lineage>
</organism>
<comment type="caution">
    <text evidence="1">The sequence shown here is derived from an EMBL/GenBank/DDBJ whole genome shotgun (WGS) entry which is preliminary data.</text>
</comment>
<reference evidence="1" key="1">
    <citation type="submission" date="2022-01" db="EMBL/GenBank/DDBJ databases">
        <title>Genome Sequence Resource for Two Populations of Ditylenchus destructor, the Migratory Endoparasitic Phytonematode.</title>
        <authorList>
            <person name="Zhang H."/>
            <person name="Lin R."/>
            <person name="Xie B."/>
        </authorList>
    </citation>
    <scope>NUCLEOTIDE SEQUENCE</scope>
    <source>
        <strain evidence="1">BazhouSP</strain>
    </source>
</reference>
<keyword evidence="2" id="KW-1185">Reference proteome</keyword>
<dbReference type="EMBL" id="JAKKPZ010000044">
    <property type="protein sequence ID" value="KAI1706934.1"/>
    <property type="molecule type" value="Genomic_DNA"/>
</dbReference>
<gene>
    <name evidence="1" type="ORF">DdX_12717</name>
</gene>
<dbReference type="Proteomes" id="UP001201812">
    <property type="component" value="Unassembled WGS sequence"/>
</dbReference>
<name>A0AAD4MYD3_9BILA</name>
<protein>
    <submittedName>
        <fullName evidence="1">Uncharacterized protein</fullName>
    </submittedName>
</protein>
<proteinExistence type="predicted"/>
<accession>A0AAD4MYD3</accession>
<dbReference type="AlphaFoldDB" id="A0AAD4MYD3"/>
<evidence type="ECO:0000313" key="1">
    <source>
        <dbReference type="EMBL" id="KAI1706934.1"/>
    </source>
</evidence>